<dbReference type="PROSITE" id="PS51910">
    <property type="entry name" value="GH18_2"/>
    <property type="match status" value="1"/>
</dbReference>
<evidence type="ECO:0000256" key="1">
    <source>
        <dbReference type="ARBA" id="ARBA00000822"/>
    </source>
</evidence>
<protein>
    <recommendedName>
        <fullName evidence="2">chitinase</fullName>
        <ecNumber evidence="2">3.2.1.14</ecNumber>
    </recommendedName>
</protein>
<evidence type="ECO:0000313" key="11">
    <source>
        <dbReference type="EMBL" id="KAG5633744.1"/>
    </source>
</evidence>
<dbReference type="SUPFAM" id="SSF51445">
    <property type="entry name" value="(Trans)glycosidases"/>
    <property type="match status" value="1"/>
</dbReference>
<evidence type="ECO:0000256" key="7">
    <source>
        <dbReference type="ARBA" id="ARBA00023326"/>
    </source>
</evidence>
<dbReference type="PANTHER" id="PTHR45708">
    <property type="entry name" value="ENDOCHITINASE"/>
    <property type="match status" value="1"/>
</dbReference>
<proteinExistence type="inferred from homology"/>
<dbReference type="InterPro" id="IPR001579">
    <property type="entry name" value="Glyco_hydro_18_chit_AS"/>
</dbReference>
<dbReference type="GO" id="GO:0000272">
    <property type="term" value="P:polysaccharide catabolic process"/>
    <property type="evidence" value="ECO:0007669"/>
    <property type="project" value="UniProtKB-KW"/>
</dbReference>
<comment type="catalytic activity">
    <reaction evidence="1">
        <text>Random endo-hydrolysis of N-acetyl-beta-D-glucosaminide (1-&gt;4)-beta-linkages in chitin and chitodextrins.</text>
        <dbReference type="EC" id="3.2.1.14"/>
    </reaction>
</comment>
<dbReference type="InterPro" id="IPR001223">
    <property type="entry name" value="Glyco_hydro18_cat"/>
</dbReference>
<evidence type="ECO:0000256" key="6">
    <source>
        <dbReference type="ARBA" id="ARBA00023295"/>
    </source>
</evidence>
<dbReference type="PROSITE" id="PS01095">
    <property type="entry name" value="GH18_1"/>
    <property type="match status" value="1"/>
</dbReference>
<dbReference type="GO" id="GO:0006032">
    <property type="term" value="P:chitin catabolic process"/>
    <property type="evidence" value="ECO:0007669"/>
    <property type="project" value="UniProtKB-KW"/>
</dbReference>
<dbReference type="PANTHER" id="PTHR45708:SF49">
    <property type="entry name" value="ENDOCHITINASE"/>
    <property type="match status" value="1"/>
</dbReference>
<dbReference type="OrthoDB" id="6020543at2759"/>
<evidence type="ECO:0000256" key="9">
    <source>
        <dbReference type="RuleBase" id="RU004453"/>
    </source>
</evidence>
<dbReference type="GO" id="GO:0008843">
    <property type="term" value="F:endochitinase activity"/>
    <property type="evidence" value="ECO:0007669"/>
    <property type="project" value="UniProtKB-EC"/>
</dbReference>
<evidence type="ECO:0000259" key="10">
    <source>
        <dbReference type="PROSITE" id="PS51910"/>
    </source>
</evidence>
<name>A0A9P7FLC1_9AGAR</name>
<comment type="similarity">
    <text evidence="9">Belongs to the glycosyl hydrolase 18 family.</text>
</comment>
<dbReference type="AlphaFoldDB" id="A0A9P7FLC1"/>
<dbReference type="InterPro" id="IPR017853">
    <property type="entry name" value="GH"/>
</dbReference>
<keyword evidence="7" id="KW-0624">Polysaccharide degradation</keyword>
<accession>A0A9P7FLC1</accession>
<reference evidence="11" key="1">
    <citation type="submission" date="2020-07" db="EMBL/GenBank/DDBJ databases">
        <authorList>
            <person name="Nieuwenhuis M."/>
            <person name="Van De Peppel L.J.J."/>
        </authorList>
    </citation>
    <scope>NUCLEOTIDE SEQUENCE</scope>
    <source>
        <strain evidence="11">AP01</strain>
        <tissue evidence="11">Mycelium</tissue>
    </source>
</reference>
<keyword evidence="3 8" id="KW-0378">Hydrolase</keyword>
<evidence type="ECO:0000256" key="2">
    <source>
        <dbReference type="ARBA" id="ARBA00012729"/>
    </source>
</evidence>
<evidence type="ECO:0000256" key="8">
    <source>
        <dbReference type="RuleBase" id="RU000489"/>
    </source>
</evidence>
<organism evidence="11 12">
    <name type="scientific">Asterophora parasitica</name>
    <dbReference type="NCBI Taxonomy" id="117018"/>
    <lineage>
        <taxon>Eukaryota</taxon>
        <taxon>Fungi</taxon>
        <taxon>Dikarya</taxon>
        <taxon>Basidiomycota</taxon>
        <taxon>Agaricomycotina</taxon>
        <taxon>Agaricomycetes</taxon>
        <taxon>Agaricomycetidae</taxon>
        <taxon>Agaricales</taxon>
        <taxon>Tricholomatineae</taxon>
        <taxon>Lyophyllaceae</taxon>
        <taxon>Asterophora</taxon>
    </lineage>
</organism>
<keyword evidence="5" id="KW-0119">Carbohydrate metabolism</keyword>
<dbReference type="EMBL" id="JABCKV010004597">
    <property type="protein sequence ID" value="KAG5633744.1"/>
    <property type="molecule type" value="Genomic_DNA"/>
</dbReference>
<gene>
    <name evidence="11" type="primary">CHI1</name>
    <name evidence="11" type="ORF">DXG03_006736</name>
</gene>
<dbReference type="Gene3D" id="3.20.20.80">
    <property type="entry name" value="Glycosidases"/>
    <property type="match status" value="1"/>
</dbReference>
<sequence length="112" mass="11548">ICNGNDFPVFPGSSLAQCQFLASSIKACQARGKIVTLSLGGATGGSTFASNAQAETFAQQVWNLFFGGSSNTRPFGDAVLDGIDLDIEGGSSNGYAAFVNRFRALSNGASKK</sequence>
<feature type="domain" description="GH18" evidence="10">
    <location>
        <begin position="1"/>
        <end position="112"/>
    </location>
</feature>
<keyword evidence="4" id="KW-0146">Chitin degradation</keyword>
<keyword evidence="6 8" id="KW-0326">Glycosidase</keyword>
<keyword evidence="12" id="KW-1185">Reference proteome</keyword>
<dbReference type="InterPro" id="IPR050542">
    <property type="entry name" value="Glycosyl_Hydrlase18_Chitinase"/>
</dbReference>
<reference evidence="11" key="2">
    <citation type="submission" date="2021-10" db="EMBL/GenBank/DDBJ databases">
        <title>Phylogenomics reveals ancestral predisposition of the termite-cultivated fungus Termitomyces towards a domesticated lifestyle.</title>
        <authorList>
            <person name="Auxier B."/>
            <person name="Grum-Grzhimaylo A."/>
            <person name="Cardenas M.E."/>
            <person name="Lodge J.D."/>
            <person name="Laessoe T."/>
            <person name="Pedersen O."/>
            <person name="Smith M.E."/>
            <person name="Kuyper T.W."/>
            <person name="Franco-Molano E.A."/>
            <person name="Baroni T.J."/>
            <person name="Aanen D.K."/>
        </authorList>
    </citation>
    <scope>NUCLEOTIDE SEQUENCE</scope>
    <source>
        <strain evidence="11">AP01</strain>
        <tissue evidence="11">Mycelium</tissue>
    </source>
</reference>
<comment type="caution">
    <text evidence="11">The sequence shown here is derived from an EMBL/GenBank/DDBJ whole genome shotgun (WGS) entry which is preliminary data.</text>
</comment>
<feature type="non-terminal residue" evidence="11">
    <location>
        <position position="112"/>
    </location>
</feature>
<evidence type="ECO:0000313" key="12">
    <source>
        <dbReference type="Proteomes" id="UP000775547"/>
    </source>
</evidence>
<evidence type="ECO:0000256" key="5">
    <source>
        <dbReference type="ARBA" id="ARBA00023277"/>
    </source>
</evidence>
<evidence type="ECO:0000256" key="4">
    <source>
        <dbReference type="ARBA" id="ARBA00023024"/>
    </source>
</evidence>
<evidence type="ECO:0000256" key="3">
    <source>
        <dbReference type="ARBA" id="ARBA00022801"/>
    </source>
</evidence>
<dbReference type="GO" id="GO:0005576">
    <property type="term" value="C:extracellular region"/>
    <property type="evidence" value="ECO:0007669"/>
    <property type="project" value="TreeGrafter"/>
</dbReference>
<dbReference type="Pfam" id="PF00704">
    <property type="entry name" value="Glyco_hydro_18"/>
    <property type="match status" value="1"/>
</dbReference>
<dbReference type="EC" id="3.2.1.14" evidence="2"/>
<dbReference type="Proteomes" id="UP000775547">
    <property type="component" value="Unassembled WGS sequence"/>
</dbReference>